<evidence type="ECO:0000256" key="1">
    <source>
        <dbReference type="SAM" id="MobiDB-lite"/>
    </source>
</evidence>
<dbReference type="OrthoDB" id="6932582at2759"/>
<evidence type="ECO:0000256" key="2">
    <source>
        <dbReference type="SAM" id="SignalP"/>
    </source>
</evidence>
<feature type="compositionally biased region" description="Polar residues" evidence="1">
    <location>
        <begin position="168"/>
        <end position="186"/>
    </location>
</feature>
<dbReference type="KEGG" id="bany:112055714"/>
<organism evidence="3 4">
    <name type="scientific">Bicyclus anynana</name>
    <name type="common">Squinting bush brown butterfly</name>
    <dbReference type="NCBI Taxonomy" id="110368"/>
    <lineage>
        <taxon>Eukaryota</taxon>
        <taxon>Metazoa</taxon>
        <taxon>Ecdysozoa</taxon>
        <taxon>Arthropoda</taxon>
        <taxon>Hexapoda</taxon>
        <taxon>Insecta</taxon>
        <taxon>Pterygota</taxon>
        <taxon>Neoptera</taxon>
        <taxon>Endopterygota</taxon>
        <taxon>Lepidoptera</taxon>
        <taxon>Glossata</taxon>
        <taxon>Ditrysia</taxon>
        <taxon>Papilionoidea</taxon>
        <taxon>Nymphalidae</taxon>
        <taxon>Satyrinae</taxon>
        <taxon>Satyrini</taxon>
        <taxon>Mycalesina</taxon>
        <taxon>Bicyclus</taxon>
    </lineage>
</organism>
<feature type="signal peptide" evidence="2">
    <location>
        <begin position="1"/>
        <end position="20"/>
    </location>
</feature>
<accession>A0A6J1NYB1</accession>
<reference evidence="4" key="1">
    <citation type="submission" date="2025-08" db="UniProtKB">
        <authorList>
            <consortium name="RefSeq"/>
        </authorList>
    </citation>
    <scope>IDENTIFICATION</scope>
</reference>
<proteinExistence type="predicted"/>
<feature type="compositionally biased region" description="Polar residues" evidence="1">
    <location>
        <begin position="146"/>
        <end position="161"/>
    </location>
</feature>
<dbReference type="AlphaFoldDB" id="A0A6J1NYB1"/>
<feature type="region of interest" description="Disordered" evidence="1">
    <location>
        <begin position="146"/>
        <end position="196"/>
    </location>
</feature>
<keyword evidence="3" id="KW-1185">Reference proteome</keyword>
<name>A0A6J1NYB1_BICAN</name>
<sequence>MKTSLVIIFSSVALISAVNANPKPCGAGPLGLTYCGKAWEDFFDYDYNTDNTNVRGRDGNLHRGGSYNYAFGGTYGDRNRGGTFGAYGNRRSSYGENFYNDCTYGRPCNDGGRFVVDNNQDKTYSYGDNTNAINIGMSNKVNNGGINNEVGTNKGSWNGGHTSEVDNDGNNASKIQANDHVSNGSSSKHDDNLNGNIIDGDQTIEGANRGFQYRDGGGSQLISNFKKGHTYEEDRNNGNDFGGDSQGGSGSIGYSRGSDIENY</sequence>
<dbReference type="Proteomes" id="UP001652582">
    <property type="component" value="Chromosome 6"/>
</dbReference>
<evidence type="ECO:0000313" key="3">
    <source>
        <dbReference type="Proteomes" id="UP001652582"/>
    </source>
</evidence>
<keyword evidence="2" id="KW-0732">Signal</keyword>
<feature type="compositionally biased region" description="Gly residues" evidence="1">
    <location>
        <begin position="240"/>
        <end position="251"/>
    </location>
</feature>
<dbReference type="RefSeq" id="XP_023951669.2">
    <property type="nucleotide sequence ID" value="XM_024095901.2"/>
</dbReference>
<evidence type="ECO:0000313" key="4">
    <source>
        <dbReference type="RefSeq" id="XP_023951669.2"/>
    </source>
</evidence>
<protein>
    <submittedName>
        <fullName evidence="4">Keratin, type I cytoskeletal 9-like</fullName>
    </submittedName>
</protein>
<feature type="chain" id="PRO_5045074261" evidence="2">
    <location>
        <begin position="21"/>
        <end position="263"/>
    </location>
</feature>
<gene>
    <name evidence="4" type="primary">LOC112055714</name>
</gene>
<feature type="region of interest" description="Disordered" evidence="1">
    <location>
        <begin position="230"/>
        <end position="263"/>
    </location>
</feature>
<dbReference type="GeneID" id="112055714"/>